<dbReference type="PROSITE" id="PS51296">
    <property type="entry name" value="RIESKE"/>
    <property type="match status" value="1"/>
</dbReference>
<dbReference type="InterPro" id="IPR017941">
    <property type="entry name" value="Rieske_2Fe-2S"/>
</dbReference>
<reference evidence="6 7" key="1">
    <citation type="submission" date="2023-07" db="EMBL/GenBank/DDBJ databases">
        <title>Comparative genomics of wheat-associated soil bacteria to identify genetic determinants of phenazine resistance.</title>
        <authorList>
            <person name="Mouncey N."/>
        </authorList>
    </citation>
    <scope>NUCLEOTIDE SEQUENCE [LARGE SCALE GENOMIC DNA]</scope>
    <source>
        <strain evidence="6 7">W1I3</strain>
    </source>
</reference>
<evidence type="ECO:0000256" key="2">
    <source>
        <dbReference type="ARBA" id="ARBA00022723"/>
    </source>
</evidence>
<dbReference type="InterPro" id="IPR036922">
    <property type="entry name" value="Rieske_2Fe-2S_sf"/>
</dbReference>
<keyword evidence="1" id="KW-0001">2Fe-2S</keyword>
<keyword evidence="3" id="KW-0408">Iron</keyword>
<dbReference type="EMBL" id="JAUSXB010000001">
    <property type="protein sequence ID" value="MDQ0674708.1"/>
    <property type="molecule type" value="Genomic_DNA"/>
</dbReference>
<accession>A0ABU0PL60</accession>
<keyword evidence="7" id="KW-1185">Reference proteome</keyword>
<keyword evidence="2" id="KW-0479">Metal-binding</keyword>
<evidence type="ECO:0000256" key="4">
    <source>
        <dbReference type="ARBA" id="ARBA00023014"/>
    </source>
</evidence>
<keyword evidence="4" id="KW-0411">Iron-sulfur</keyword>
<dbReference type="Proteomes" id="UP001236806">
    <property type="component" value="Unassembled WGS sequence"/>
</dbReference>
<dbReference type="Pfam" id="PF00355">
    <property type="entry name" value="Rieske"/>
    <property type="match status" value="1"/>
</dbReference>
<evidence type="ECO:0000256" key="3">
    <source>
        <dbReference type="ARBA" id="ARBA00023004"/>
    </source>
</evidence>
<evidence type="ECO:0000256" key="1">
    <source>
        <dbReference type="ARBA" id="ARBA00022714"/>
    </source>
</evidence>
<comment type="caution">
    <text evidence="6">The sequence shown here is derived from an EMBL/GenBank/DDBJ whole genome shotgun (WGS) entry which is preliminary data.</text>
</comment>
<evidence type="ECO:0000259" key="5">
    <source>
        <dbReference type="PROSITE" id="PS51296"/>
    </source>
</evidence>
<dbReference type="RefSeq" id="WP_306636492.1">
    <property type="nucleotide sequence ID" value="NZ_JAUSXB010000001.1"/>
</dbReference>
<sequence>MSKYVVARAGEIEPGGRKIIELEGRSVGVLNVDGEYFALLNHCPHAGAELCRFGTIFGVSSAEKPDSPITYQRGPFHSLSVAPVGVRYPHR</sequence>
<protein>
    <submittedName>
        <fullName evidence="6">Nitrite reductase/ring-hydroxylating ferredoxin subunit</fullName>
    </submittedName>
</protein>
<name>A0ABU0PL60_9MICC</name>
<evidence type="ECO:0000313" key="6">
    <source>
        <dbReference type="EMBL" id="MDQ0674708.1"/>
    </source>
</evidence>
<dbReference type="SUPFAM" id="SSF50022">
    <property type="entry name" value="ISP domain"/>
    <property type="match status" value="1"/>
</dbReference>
<feature type="domain" description="Rieske" evidence="5">
    <location>
        <begin position="4"/>
        <end position="52"/>
    </location>
</feature>
<organism evidence="6 7">
    <name type="scientific">Pseudarthrobacter siccitolerans</name>
    <dbReference type="NCBI Taxonomy" id="861266"/>
    <lineage>
        <taxon>Bacteria</taxon>
        <taxon>Bacillati</taxon>
        <taxon>Actinomycetota</taxon>
        <taxon>Actinomycetes</taxon>
        <taxon>Micrococcales</taxon>
        <taxon>Micrococcaceae</taxon>
        <taxon>Pseudarthrobacter</taxon>
    </lineage>
</organism>
<dbReference type="Gene3D" id="2.102.10.10">
    <property type="entry name" value="Rieske [2Fe-2S] iron-sulphur domain"/>
    <property type="match status" value="1"/>
</dbReference>
<evidence type="ECO:0000313" key="7">
    <source>
        <dbReference type="Proteomes" id="UP001236806"/>
    </source>
</evidence>
<proteinExistence type="predicted"/>
<gene>
    <name evidence="6" type="ORF">QFZ36_002269</name>
</gene>